<organism evidence="1 2">
    <name type="scientific">Caenorhabditis auriculariae</name>
    <dbReference type="NCBI Taxonomy" id="2777116"/>
    <lineage>
        <taxon>Eukaryota</taxon>
        <taxon>Metazoa</taxon>
        <taxon>Ecdysozoa</taxon>
        <taxon>Nematoda</taxon>
        <taxon>Chromadorea</taxon>
        <taxon>Rhabditida</taxon>
        <taxon>Rhabditina</taxon>
        <taxon>Rhabditomorpha</taxon>
        <taxon>Rhabditoidea</taxon>
        <taxon>Rhabditidae</taxon>
        <taxon>Peloderinae</taxon>
        <taxon>Caenorhabditis</taxon>
    </lineage>
</organism>
<dbReference type="EMBL" id="CAJGYM010000002">
    <property type="protein sequence ID" value="CAD6185227.1"/>
    <property type="molecule type" value="Genomic_DNA"/>
</dbReference>
<keyword evidence="2" id="KW-1185">Reference proteome</keyword>
<evidence type="ECO:0000313" key="2">
    <source>
        <dbReference type="Proteomes" id="UP000835052"/>
    </source>
</evidence>
<dbReference type="Proteomes" id="UP000835052">
    <property type="component" value="Unassembled WGS sequence"/>
</dbReference>
<protein>
    <submittedName>
        <fullName evidence="1">Uncharacterized protein</fullName>
    </submittedName>
</protein>
<comment type="caution">
    <text evidence="1">The sequence shown here is derived from an EMBL/GenBank/DDBJ whole genome shotgun (WGS) entry which is preliminary data.</text>
</comment>
<reference evidence="1" key="1">
    <citation type="submission" date="2020-10" db="EMBL/GenBank/DDBJ databases">
        <authorList>
            <person name="Kikuchi T."/>
        </authorList>
    </citation>
    <scope>NUCLEOTIDE SEQUENCE</scope>
    <source>
        <strain evidence="1">NKZ352</strain>
    </source>
</reference>
<name>A0A8S1GNQ2_9PELO</name>
<evidence type="ECO:0000313" key="1">
    <source>
        <dbReference type="EMBL" id="CAD6185227.1"/>
    </source>
</evidence>
<gene>
    <name evidence="1" type="ORF">CAUJ_LOCUS1146</name>
</gene>
<accession>A0A8S1GNQ2</accession>
<proteinExistence type="predicted"/>
<sequence>MPSSYVTGSSNGSSAHLALPMPLSFMVTQNVDYEHNDELDYSVNPTGLGALGSSQMILSGVKPLKRWKRRCLLIKFALNSEPLNRTAQCRPNESVFVGERVSVRRENPYQRSPRVGYTSLNCMSSKGSPRMVAVPI</sequence>
<dbReference type="AlphaFoldDB" id="A0A8S1GNQ2"/>